<protein>
    <submittedName>
        <fullName evidence="1">ATP-dependent DNA helicase PIF1</fullName>
    </submittedName>
</protein>
<keyword evidence="1" id="KW-0347">Helicase</keyword>
<keyword evidence="2" id="KW-1185">Reference proteome</keyword>
<dbReference type="GO" id="GO:0003677">
    <property type="term" value="F:DNA binding"/>
    <property type="evidence" value="ECO:0007669"/>
    <property type="project" value="InterPro"/>
</dbReference>
<dbReference type="OrthoDB" id="5989338at2759"/>
<comment type="caution">
    <text evidence="1">The sequence shown here is derived from an EMBL/GenBank/DDBJ whole genome shotgun (WGS) entry which is preliminary data.</text>
</comment>
<dbReference type="AlphaFoldDB" id="A0A6S7K6E3"/>
<dbReference type="InterPro" id="IPR046700">
    <property type="entry name" value="DUF6570"/>
</dbReference>
<evidence type="ECO:0000313" key="1">
    <source>
        <dbReference type="EMBL" id="CAB4023833.1"/>
    </source>
</evidence>
<gene>
    <name evidence="1" type="ORF">PACLA_8A076393</name>
</gene>
<evidence type="ECO:0000313" key="2">
    <source>
        <dbReference type="Proteomes" id="UP001152795"/>
    </source>
</evidence>
<reference evidence="1" key="1">
    <citation type="submission" date="2020-04" db="EMBL/GenBank/DDBJ databases">
        <authorList>
            <person name="Alioto T."/>
            <person name="Alioto T."/>
            <person name="Gomez Garrido J."/>
        </authorList>
    </citation>
    <scope>NUCLEOTIDE SEQUENCE</scope>
    <source>
        <strain evidence="1">A484AB</strain>
    </source>
</reference>
<accession>A0A6S7K6E3</accession>
<dbReference type="Pfam" id="PF20209">
    <property type="entry name" value="DUF6570"/>
    <property type="match status" value="1"/>
</dbReference>
<dbReference type="EMBL" id="CACRXK020012707">
    <property type="protein sequence ID" value="CAB4023833.1"/>
    <property type="molecule type" value="Genomic_DNA"/>
</dbReference>
<sequence length="1279" mass="147845">MTNINTQTNLQQSEQTNVNSKSSCCTVNEHMVNNLSIMLSKDDVENKNVSIDQCISSINISNCISKFDQNKIASPSKPKGKTRRIRKLSVRSRYALFYNVCTQKLVNNVTATGCHVRHRDREPSRIQVKWLTRKFGKSRLLRKCLRHKIKRSVPRSSHLHYILDNIKHCQDIRLKCIPDVYCPKKVEKKCRTKLSAKDAKCYICEARQSFLLFTELPSQLSVFDSDYIFEYSESYSGNVIGDCFIEGYQYCVPFHRSFELLMVENYCAFILTIDSNAVCIFSTTDGKYKIFDSHSRDIYGRSHPQGTCVLLEAPTIDNVILYFQSLYSENSQFELRGINIEEVQANVDQNLDNNITNSDPSVSTTQESKSTDGINIEEVQANVDQNLGNNITNSDPSVNTTPESKSTDISCLCRQCCAISLYSICYSVIKPCTYWDSNTVSAVVYFGITLYNNTGIHMSSDIPRKVEICATEMHVKLQANIQGVVNDKTESKLNIESLICHTENVTGFLIWLGDYCMSCIFQKTSIKNMSYSILAYDDDDSSPTSTVHFVKNIKDKHTLVDAIFNLANTKIKDEIFNYEIQFLSCSSELTNCERKRIMKNHRQNYINEITAPALKKQKLETKQMKYKTIDPLVKQHVNSKRVNDYKIMAKEKKQKVLENRRTIYEELDKSKKDEVLTKNMNYKKAMNKEQKQKILENKRSKYETLDQPNKEEILTKNMNYRKTMTKEQKQKILENKRVKYETLDQSKKEEVLTKNMNYKKTMSEEQKQKILENKRVKYETLDQSKKEEVLTKNMSYKKTMVEEQKQKLLENKRAKYQVMDISKKKELIAISSRKIMSNRMLFDPEEKNDLLYREKEKRMEKKAQIHDIDLYIDKFKKQIKAGPFYICCVCNRTLYKKSVITLQKNKYPRQDCFMLQCSFDGKEYVCKTCHAKLLKGQQPCQAAVNNLFVDETSTALAALEKLEQILIAQRIVFEKIVVMPKGQQRKIKGAICNVPVECSQTCNVLPRPPDRSGIILLKLKRKLQFRGHVYFQAVRPQFVISALNWLVANNPLYRNIEIQCDNISSDLTNLNCPDTDQENIGEPLQLQSNVNRELCNEDVEEQDDPLNEHRSAASETCLQSILPNYPVNLDNTNCNSTGREVFNIAPGEGKHPVSLMTDKLCEELSFPVLFPKGRFSYTCERDTKLSPIKYFNARLLHYSGKFATNPEYLFFAQFIIEQKKISDSINIALKKVHGQSVTASQVKSNSQAFQNLLLQDQAYLFLRQIPGSPPYWQKFMFND</sequence>
<keyword evidence="1" id="KW-0547">Nucleotide-binding</keyword>
<dbReference type="GO" id="GO:0004386">
    <property type="term" value="F:helicase activity"/>
    <property type="evidence" value="ECO:0007669"/>
    <property type="project" value="UniProtKB-KW"/>
</dbReference>
<organism evidence="1 2">
    <name type="scientific">Paramuricea clavata</name>
    <name type="common">Red gorgonian</name>
    <name type="synonym">Violescent sea-whip</name>
    <dbReference type="NCBI Taxonomy" id="317549"/>
    <lineage>
        <taxon>Eukaryota</taxon>
        <taxon>Metazoa</taxon>
        <taxon>Cnidaria</taxon>
        <taxon>Anthozoa</taxon>
        <taxon>Octocorallia</taxon>
        <taxon>Malacalcyonacea</taxon>
        <taxon>Plexauridae</taxon>
        <taxon>Paramuricea</taxon>
    </lineage>
</organism>
<name>A0A6S7K6E3_PARCT</name>
<keyword evidence="1" id="KW-0067">ATP-binding</keyword>
<dbReference type="SMART" id="SM00496">
    <property type="entry name" value="IENR2"/>
    <property type="match status" value="4"/>
</dbReference>
<keyword evidence="1" id="KW-0378">Hydrolase</keyword>
<proteinExistence type="predicted"/>
<dbReference type="InterPro" id="IPR003611">
    <property type="entry name" value="NUMOD3"/>
</dbReference>
<dbReference type="Gene3D" id="3.90.70.120">
    <property type="match status" value="1"/>
</dbReference>
<dbReference type="Proteomes" id="UP001152795">
    <property type="component" value="Unassembled WGS sequence"/>
</dbReference>